<feature type="transmembrane region" description="Helical" evidence="1">
    <location>
        <begin position="146"/>
        <end position="169"/>
    </location>
</feature>
<dbReference type="AlphaFoldDB" id="A0A2N8KBZ5"/>
<feature type="transmembrane region" description="Helical" evidence="1">
    <location>
        <begin position="12"/>
        <end position="29"/>
    </location>
</feature>
<feature type="transmembrane region" description="Helical" evidence="1">
    <location>
        <begin position="80"/>
        <end position="98"/>
    </location>
</feature>
<evidence type="ECO:0000313" key="2">
    <source>
        <dbReference type="EMBL" id="PND30980.1"/>
    </source>
</evidence>
<evidence type="ECO:0008006" key="4">
    <source>
        <dbReference type="Google" id="ProtNLM"/>
    </source>
</evidence>
<evidence type="ECO:0000313" key="3">
    <source>
        <dbReference type="Proteomes" id="UP000235994"/>
    </source>
</evidence>
<keyword evidence="1" id="KW-0472">Membrane</keyword>
<proteinExistence type="predicted"/>
<keyword evidence="3" id="KW-1185">Reference proteome</keyword>
<gene>
    <name evidence="2" type="ORF">C1I89_24185</name>
</gene>
<reference evidence="2 3" key="1">
    <citation type="submission" date="2018-01" db="EMBL/GenBank/DDBJ databases">
        <title>The draft genome of an aniline degradation strain ANB-1.</title>
        <authorList>
            <person name="Zhang L."/>
            <person name="Jiang J."/>
        </authorList>
    </citation>
    <scope>NUCLEOTIDE SEQUENCE [LARGE SCALE GENOMIC DNA]</scope>
    <source>
        <strain evidence="2 3">ANB-1</strain>
    </source>
</reference>
<name>A0A2N8KBZ5_9BURK</name>
<comment type="caution">
    <text evidence="2">The sequence shown here is derived from an EMBL/GenBank/DDBJ whole genome shotgun (WGS) entry which is preliminary data.</text>
</comment>
<dbReference type="Proteomes" id="UP000235994">
    <property type="component" value="Unassembled WGS sequence"/>
</dbReference>
<feature type="transmembrane region" description="Helical" evidence="1">
    <location>
        <begin position="119"/>
        <end position="140"/>
    </location>
</feature>
<evidence type="ECO:0000256" key="1">
    <source>
        <dbReference type="SAM" id="Phobius"/>
    </source>
</evidence>
<protein>
    <recommendedName>
        <fullName evidence="4">MASE1 domain-containing protein</fullName>
    </recommendedName>
</protein>
<sequence>MGDILRQGKWVLATTFLFLASLAINEWVFTNLEFMRGVNWVYLPAGVRLVATLLFGLAGAMGVLIGSWTAYFFYHFPNDVVQSVAGGIMEAAAPYLAYLWARSALRLRPDLGNLTTGRLLACAVSYALVNSAIHHAWFFLHGARETLATGFVAMFIGDLTGALFVLYALKAATAVLRRLAAGARTDR</sequence>
<organism evidence="2 3">
    <name type="scientific">Achromobacter pulmonis</name>
    <dbReference type="NCBI Taxonomy" id="1389932"/>
    <lineage>
        <taxon>Bacteria</taxon>
        <taxon>Pseudomonadati</taxon>
        <taxon>Pseudomonadota</taxon>
        <taxon>Betaproteobacteria</taxon>
        <taxon>Burkholderiales</taxon>
        <taxon>Alcaligenaceae</taxon>
        <taxon>Achromobacter</taxon>
    </lineage>
</organism>
<dbReference type="RefSeq" id="WP_102774983.1">
    <property type="nucleotide sequence ID" value="NZ_POQS01000007.1"/>
</dbReference>
<keyword evidence="1" id="KW-1133">Transmembrane helix</keyword>
<feature type="transmembrane region" description="Helical" evidence="1">
    <location>
        <begin position="49"/>
        <end position="74"/>
    </location>
</feature>
<accession>A0A2N8KBZ5</accession>
<dbReference type="EMBL" id="POQS01000007">
    <property type="protein sequence ID" value="PND30980.1"/>
    <property type="molecule type" value="Genomic_DNA"/>
</dbReference>
<keyword evidence="1" id="KW-0812">Transmembrane</keyword>